<keyword evidence="13 14" id="KW-0464">Manganese</keyword>
<comment type="catalytic activity">
    <reaction evidence="1 14 15 16">
        <text>Endonucleolytic cleavage to 5'-phosphomonoester.</text>
        <dbReference type="EC" id="3.1.26.4"/>
    </reaction>
</comment>
<dbReference type="RefSeq" id="WP_113957333.1">
    <property type="nucleotide sequence ID" value="NZ_QNRR01000002.1"/>
</dbReference>
<dbReference type="FunFam" id="3.30.420.10:FF:000006">
    <property type="entry name" value="Ribonuclease HII"/>
    <property type="match status" value="1"/>
</dbReference>
<accession>A0A366HQ40</accession>
<evidence type="ECO:0000256" key="9">
    <source>
        <dbReference type="ARBA" id="ARBA00022722"/>
    </source>
</evidence>
<keyword evidence="10 14" id="KW-0479">Metal-binding</keyword>
<dbReference type="GO" id="GO:0003723">
    <property type="term" value="F:RNA binding"/>
    <property type="evidence" value="ECO:0007669"/>
    <property type="project" value="UniProtKB-UniRule"/>
</dbReference>
<dbReference type="PANTHER" id="PTHR10954:SF18">
    <property type="entry name" value="RIBONUCLEASE HII"/>
    <property type="match status" value="1"/>
</dbReference>
<evidence type="ECO:0000256" key="12">
    <source>
        <dbReference type="ARBA" id="ARBA00022801"/>
    </source>
</evidence>
<dbReference type="CDD" id="cd07182">
    <property type="entry name" value="RNase_HII_bacteria_HII_like"/>
    <property type="match status" value="1"/>
</dbReference>
<evidence type="ECO:0000259" key="17">
    <source>
        <dbReference type="PROSITE" id="PS51975"/>
    </source>
</evidence>
<evidence type="ECO:0000256" key="10">
    <source>
        <dbReference type="ARBA" id="ARBA00022723"/>
    </source>
</evidence>
<comment type="subcellular location">
    <subcellularLocation>
        <location evidence="4 14">Cytoplasm</location>
    </subcellularLocation>
</comment>
<dbReference type="GO" id="GO:0006298">
    <property type="term" value="P:mismatch repair"/>
    <property type="evidence" value="ECO:0007669"/>
    <property type="project" value="TreeGrafter"/>
</dbReference>
<evidence type="ECO:0000256" key="2">
    <source>
        <dbReference type="ARBA" id="ARBA00001946"/>
    </source>
</evidence>
<dbReference type="PROSITE" id="PS51975">
    <property type="entry name" value="RNASE_H_2"/>
    <property type="match status" value="1"/>
</dbReference>
<evidence type="ECO:0000256" key="14">
    <source>
        <dbReference type="HAMAP-Rule" id="MF_00052"/>
    </source>
</evidence>
<dbReference type="AlphaFoldDB" id="A0A366HQ40"/>
<comment type="function">
    <text evidence="3 14 16">Endonuclease that specifically degrades the RNA of RNA-DNA hybrids.</text>
</comment>
<dbReference type="Pfam" id="PF01351">
    <property type="entry name" value="RNase_HII"/>
    <property type="match status" value="1"/>
</dbReference>
<comment type="caution">
    <text evidence="18">The sequence shown here is derived from an EMBL/GenBank/DDBJ whole genome shotgun (WGS) entry which is preliminary data.</text>
</comment>
<dbReference type="OrthoDB" id="9803420at2"/>
<evidence type="ECO:0000256" key="5">
    <source>
        <dbReference type="ARBA" id="ARBA00007383"/>
    </source>
</evidence>
<dbReference type="InterPro" id="IPR024567">
    <property type="entry name" value="RNase_HII/HIII_dom"/>
</dbReference>
<dbReference type="Gene3D" id="3.30.420.10">
    <property type="entry name" value="Ribonuclease H-like superfamily/Ribonuclease H"/>
    <property type="match status" value="1"/>
</dbReference>
<evidence type="ECO:0000256" key="15">
    <source>
        <dbReference type="PROSITE-ProRule" id="PRU01319"/>
    </source>
</evidence>
<dbReference type="SUPFAM" id="SSF53098">
    <property type="entry name" value="Ribonuclease H-like"/>
    <property type="match status" value="1"/>
</dbReference>
<sequence>MKLEVQSAAEGPVKVDVVVKKSRPLPTRPGKKPTLAYERSWMERGHALVAGVDEAGRGPLAGPVSVAAVILPEGFKHKKLNDSKQLNHETRESIFADLMKCQGLVWCHVLIEVEEIDRINILQATHLGMRRATQGLSTRPHAVLIDGSPVPNFPYPGQSIVEGDAISLSIAAASIIAKVLRDRHMMEVAQVYPQYGFERHKGYGTPEHLRALRNHGPCPLHRKSFAPVAQMSLPLTFEDVTGE</sequence>
<evidence type="ECO:0000256" key="7">
    <source>
        <dbReference type="ARBA" id="ARBA00019179"/>
    </source>
</evidence>
<dbReference type="Proteomes" id="UP000253426">
    <property type="component" value="Unassembled WGS sequence"/>
</dbReference>
<name>A0A366HQ40_9BACT</name>
<keyword evidence="8 14" id="KW-0963">Cytoplasm</keyword>
<dbReference type="GO" id="GO:0032299">
    <property type="term" value="C:ribonuclease H2 complex"/>
    <property type="evidence" value="ECO:0007669"/>
    <property type="project" value="TreeGrafter"/>
</dbReference>
<evidence type="ECO:0000256" key="1">
    <source>
        <dbReference type="ARBA" id="ARBA00000077"/>
    </source>
</evidence>
<feature type="binding site" evidence="14 15">
    <location>
        <position position="53"/>
    </location>
    <ligand>
        <name>a divalent metal cation</name>
        <dbReference type="ChEBI" id="CHEBI:60240"/>
    </ligand>
</feature>
<dbReference type="NCBIfam" id="NF000595">
    <property type="entry name" value="PRK00015.1-3"/>
    <property type="match status" value="1"/>
</dbReference>
<dbReference type="InterPro" id="IPR036397">
    <property type="entry name" value="RNaseH_sf"/>
</dbReference>
<reference evidence="18 19" key="1">
    <citation type="submission" date="2018-06" db="EMBL/GenBank/DDBJ databases">
        <title>Genomic Encyclopedia of Type Strains, Phase IV (KMG-IV): sequencing the most valuable type-strain genomes for metagenomic binning, comparative biology and taxonomic classification.</title>
        <authorList>
            <person name="Goeker M."/>
        </authorList>
    </citation>
    <scope>NUCLEOTIDE SEQUENCE [LARGE SCALE GENOMIC DNA]</scope>
    <source>
        <strain evidence="18 19">DSM 25532</strain>
    </source>
</reference>
<dbReference type="GO" id="GO:0043137">
    <property type="term" value="P:DNA replication, removal of RNA primer"/>
    <property type="evidence" value="ECO:0007669"/>
    <property type="project" value="TreeGrafter"/>
</dbReference>
<organism evidence="18 19">
    <name type="scientific">Roseimicrobium gellanilyticum</name>
    <dbReference type="NCBI Taxonomy" id="748857"/>
    <lineage>
        <taxon>Bacteria</taxon>
        <taxon>Pseudomonadati</taxon>
        <taxon>Verrucomicrobiota</taxon>
        <taxon>Verrucomicrobiia</taxon>
        <taxon>Verrucomicrobiales</taxon>
        <taxon>Verrucomicrobiaceae</taxon>
        <taxon>Roseimicrobium</taxon>
    </lineage>
</organism>
<feature type="binding site" evidence="14 15">
    <location>
        <position position="146"/>
    </location>
    <ligand>
        <name>a divalent metal cation</name>
        <dbReference type="ChEBI" id="CHEBI:60240"/>
    </ligand>
</feature>
<keyword evidence="19" id="KW-1185">Reference proteome</keyword>
<evidence type="ECO:0000256" key="13">
    <source>
        <dbReference type="ARBA" id="ARBA00023211"/>
    </source>
</evidence>
<dbReference type="InterPro" id="IPR001352">
    <property type="entry name" value="RNase_HII/HIII"/>
</dbReference>
<dbReference type="HAMAP" id="MF_00052_B">
    <property type="entry name" value="RNase_HII_B"/>
    <property type="match status" value="1"/>
</dbReference>
<comment type="similarity">
    <text evidence="5 14 16">Belongs to the RNase HII family.</text>
</comment>
<comment type="cofactor">
    <cofactor evidence="2">
        <name>Mg(2+)</name>
        <dbReference type="ChEBI" id="CHEBI:18420"/>
    </cofactor>
</comment>
<dbReference type="GO" id="GO:0005737">
    <property type="term" value="C:cytoplasm"/>
    <property type="evidence" value="ECO:0007669"/>
    <property type="project" value="UniProtKB-SubCell"/>
</dbReference>
<gene>
    <name evidence="14" type="primary">rnhB</name>
    <name evidence="18" type="ORF">DES53_102143</name>
</gene>
<dbReference type="EC" id="3.1.26.4" evidence="6 14"/>
<comment type="cofactor">
    <cofactor evidence="14 15">
        <name>Mn(2+)</name>
        <dbReference type="ChEBI" id="CHEBI:29035"/>
    </cofactor>
    <cofactor evidence="14 15">
        <name>Mg(2+)</name>
        <dbReference type="ChEBI" id="CHEBI:18420"/>
    </cofactor>
    <text evidence="14 15">Manganese or magnesium. Binds 1 divalent metal ion per monomer in the absence of substrate. May bind a second metal ion after substrate binding.</text>
</comment>
<evidence type="ECO:0000313" key="19">
    <source>
        <dbReference type="Proteomes" id="UP000253426"/>
    </source>
</evidence>
<evidence type="ECO:0000256" key="6">
    <source>
        <dbReference type="ARBA" id="ARBA00012180"/>
    </source>
</evidence>
<dbReference type="GO" id="GO:0004523">
    <property type="term" value="F:RNA-DNA hybrid ribonuclease activity"/>
    <property type="evidence" value="ECO:0007669"/>
    <property type="project" value="UniProtKB-UniRule"/>
</dbReference>
<dbReference type="InterPro" id="IPR012337">
    <property type="entry name" value="RNaseH-like_sf"/>
</dbReference>
<keyword evidence="11 14" id="KW-0255">Endonuclease</keyword>
<dbReference type="EMBL" id="QNRR01000002">
    <property type="protein sequence ID" value="RBP45761.1"/>
    <property type="molecule type" value="Genomic_DNA"/>
</dbReference>
<evidence type="ECO:0000313" key="18">
    <source>
        <dbReference type="EMBL" id="RBP45761.1"/>
    </source>
</evidence>
<evidence type="ECO:0000256" key="8">
    <source>
        <dbReference type="ARBA" id="ARBA00022490"/>
    </source>
</evidence>
<evidence type="ECO:0000256" key="11">
    <source>
        <dbReference type="ARBA" id="ARBA00022759"/>
    </source>
</evidence>
<evidence type="ECO:0000256" key="16">
    <source>
        <dbReference type="RuleBase" id="RU003515"/>
    </source>
</evidence>
<feature type="domain" description="RNase H type-2" evidence="17">
    <location>
        <begin position="47"/>
        <end position="237"/>
    </location>
</feature>
<dbReference type="InterPro" id="IPR022898">
    <property type="entry name" value="RNase_HII"/>
</dbReference>
<evidence type="ECO:0000256" key="3">
    <source>
        <dbReference type="ARBA" id="ARBA00004065"/>
    </source>
</evidence>
<evidence type="ECO:0000256" key="4">
    <source>
        <dbReference type="ARBA" id="ARBA00004496"/>
    </source>
</evidence>
<feature type="binding site" evidence="14 15">
    <location>
        <position position="54"/>
    </location>
    <ligand>
        <name>a divalent metal cation</name>
        <dbReference type="ChEBI" id="CHEBI:60240"/>
    </ligand>
</feature>
<protein>
    <recommendedName>
        <fullName evidence="7 14">Ribonuclease HII</fullName>
        <shortName evidence="14">RNase HII</shortName>
        <ecNumber evidence="6 14">3.1.26.4</ecNumber>
    </recommendedName>
</protein>
<dbReference type="GO" id="GO:0030145">
    <property type="term" value="F:manganese ion binding"/>
    <property type="evidence" value="ECO:0007669"/>
    <property type="project" value="UniProtKB-UniRule"/>
</dbReference>
<proteinExistence type="inferred from homology"/>
<dbReference type="NCBIfam" id="NF000594">
    <property type="entry name" value="PRK00015.1-1"/>
    <property type="match status" value="1"/>
</dbReference>
<keyword evidence="12 14" id="KW-0378">Hydrolase</keyword>
<keyword evidence="9 14" id="KW-0540">Nuclease</keyword>
<dbReference type="PANTHER" id="PTHR10954">
    <property type="entry name" value="RIBONUCLEASE H2 SUBUNIT A"/>
    <property type="match status" value="1"/>
</dbReference>